<comment type="caution">
    <text evidence="13">The sequence shown here is derived from an EMBL/GenBank/DDBJ whole genome shotgun (WGS) entry which is preliminary data.</text>
</comment>
<dbReference type="InterPro" id="IPR000537">
    <property type="entry name" value="UbiA_prenyltransferase"/>
</dbReference>
<dbReference type="GO" id="GO:0006744">
    <property type="term" value="P:ubiquinone biosynthetic process"/>
    <property type="evidence" value="ECO:0007669"/>
    <property type="project" value="UniProtKB-KW"/>
</dbReference>
<dbReference type="OrthoDB" id="9782418at2"/>
<feature type="transmembrane region" description="Helical" evidence="12">
    <location>
        <begin position="263"/>
        <end position="280"/>
    </location>
</feature>
<reference evidence="13 14" key="1">
    <citation type="submission" date="2016-04" db="EMBL/GenBank/DDBJ databases">
        <title>Genome analysis of Thermosulfurimonas dismutans, the first thermophilic sulfur-disproportionating bacterium of the phylum Thermodesulfobacteria.</title>
        <authorList>
            <person name="Mardanov A.V."/>
            <person name="Beletsky A.V."/>
            <person name="Kadnikov V.V."/>
            <person name="Slobodkin A.I."/>
            <person name="Ravin N.V."/>
        </authorList>
    </citation>
    <scope>NUCLEOTIDE SEQUENCE [LARGE SCALE GENOMIC DNA]</scope>
    <source>
        <strain evidence="13 14">S95</strain>
    </source>
</reference>
<dbReference type="Proteomes" id="UP000078390">
    <property type="component" value="Unassembled WGS sequence"/>
</dbReference>
<dbReference type="CDD" id="cd13959">
    <property type="entry name" value="PT_UbiA_COQ2"/>
    <property type="match status" value="1"/>
</dbReference>
<evidence type="ECO:0000256" key="7">
    <source>
        <dbReference type="ARBA" id="ARBA00022688"/>
    </source>
</evidence>
<evidence type="ECO:0000256" key="3">
    <source>
        <dbReference type="ARBA" id="ARBA00005985"/>
    </source>
</evidence>
<evidence type="ECO:0000313" key="13">
    <source>
        <dbReference type="EMBL" id="OAQ20509.1"/>
    </source>
</evidence>
<evidence type="ECO:0000256" key="2">
    <source>
        <dbReference type="ARBA" id="ARBA00004141"/>
    </source>
</evidence>
<keyword evidence="7" id="KW-0831">Ubiquinone biosynthesis</keyword>
<feature type="transmembrane region" description="Helical" evidence="12">
    <location>
        <begin position="88"/>
        <end position="109"/>
    </location>
</feature>
<dbReference type="FunFam" id="1.20.120.1780:FF:000001">
    <property type="entry name" value="4-hydroxybenzoate octaprenyltransferase"/>
    <property type="match status" value="1"/>
</dbReference>
<dbReference type="STRING" id="999894.TDIS_1418"/>
<organism evidence="13 14">
    <name type="scientific">Thermosulfurimonas dismutans</name>
    <dbReference type="NCBI Taxonomy" id="999894"/>
    <lineage>
        <taxon>Bacteria</taxon>
        <taxon>Pseudomonadati</taxon>
        <taxon>Thermodesulfobacteriota</taxon>
        <taxon>Thermodesulfobacteria</taxon>
        <taxon>Thermodesulfobacteriales</taxon>
        <taxon>Thermodesulfobacteriaceae</taxon>
        <taxon>Thermosulfurimonas</taxon>
    </lineage>
</organism>
<dbReference type="NCBIfam" id="TIGR01475">
    <property type="entry name" value="ubiA_other"/>
    <property type="match status" value="1"/>
</dbReference>
<evidence type="ECO:0000256" key="5">
    <source>
        <dbReference type="ARBA" id="ARBA00022519"/>
    </source>
</evidence>
<evidence type="ECO:0000256" key="12">
    <source>
        <dbReference type="SAM" id="Phobius"/>
    </source>
</evidence>
<dbReference type="PANTHER" id="PTHR11048">
    <property type="entry name" value="PRENYLTRANSFERASES"/>
    <property type="match status" value="1"/>
</dbReference>
<keyword evidence="10 12" id="KW-0472">Membrane</keyword>
<evidence type="ECO:0000256" key="8">
    <source>
        <dbReference type="ARBA" id="ARBA00022692"/>
    </source>
</evidence>
<feature type="transmembrane region" description="Helical" evidence="12">
    <location>
        <begin position="233"/>
        <end position="251"/>
    </location>
</feature>
<dbReference type="FunFam" id="1.10.357.140:FF:000008">
    <property type="entry name" value="4-hydroxybenzoate octaprenyltransferase"/>
    <property type="match status" value="1"/>
</dbReference>
<feature type="transmembrane region" description="Helical" evidence="12">
    <location>
        <begin position="161"/>
        <end position="183"/>
    </location>
</feature>
<dbReference type="EC" id="2.5.1.39" evidence="11"/>
<dbReference type="InterPro" id="IPR044878">
    <property type="entry name" value="UbiA_sf"/>
</dbReference>
<accession>A0A179D460</accession>
<dbReference type="EMBL" id="LWLG01000010">
    <property type="protein sequence ID" value="OAQ20509.1"/>
    <property type="molecule type" value="Genomic_DNA"/>
</dbReference>
<keyword evidence="14" id="KW-1185">Reference proteome</keyword>
<comment type="similarity">
    <text evidence="3">Belongs to the UbiA prenyltransferase family.</text>
</comment>
<dbReference type="GO" id="GO:0005886">
    <property type="term" value="C:plasma membrane"/>
    <property type="evidence" value="ECO:0007669"/>
    <property type="project" value="TreeGrafter"/>
</dbReference>
<keyword evidence="5" id="KW-0997">Cell inner membrane</keyword>
<dbReference type="PANTHER" id="PTHR11048:SF28">
    <property type="entry name" value="4-HYDROXYBENZOATE POLYPRENYLTRANSFERASE, MITOCHONDRIAL"/>
    <property type="match status" value="1"/>
</dbReference>
<comment type="subcellular location">
    <subcellularLocation>
        <location evidence="2">Membrane</location>
        <topology evidence="2">Multi-pass membrane protein</topology>
    </subcellularLocation>
</comment>
<comment type="cofactor">
    <cofactor evidence="1">
        <name>Mg(2+)</name>
        <dbReference type="ChEBI" id="CHEBI:18420"/>
    </cofactor>
</comment>
<dbReference type="InterPro" id="IPR006371">
    <property type="entry name" value="Polyprenyltransferase_UbiA-li"/>
</dbReference>
<evidence type="ECO:0000256" key="9">
    <source>
        <dbReference type="ARBA" id="ARBA00022989"/>
    </source>
</evidence>
<feature type="transmembrane region" description="Helical" evidence="12">
    <location>
        <begin position="204"/>
        <end position="227"/>
    </location>
</feature>
<evidence type="ECO:0000313" key="14">
    <source>
        <dbReference type="Proteomes" id="UP000078390"/>
    </source>
</evidence>
<evidence type="ECO:0000256" key="1">
    <source>
        <dbReference type="ARBA" id="ARBA00001946"/>
    </source>
</evidence>
<dbReference type="AlphaFoldDB" id="A0A179D460"/>
<proteinExistence type="inferred from homology"/>
<dbReference type="PATRIC" id="fig|999894.6.peg.1416"/>
<evidence type="ECO:0000256" key="6">
    <source>
        <dbReference type="ARBA" id="ARBA00022679"/>
    </source>
</evidence>
<keyword evidence="9 12" id="KW-1133">Transmembrane helix</keyword>
<dbReference type="Gene3D" id="1.10.357.140">
    <property type="entry name" value="UbiA prenyltransferase"/>
    <property type="match status" value="1"/>
</dbReference>
<dbReference type="Pfam" id="PF01040">
    <property type="entry name" value="UbiA"/>
    <property type="match status" value="1"/>
</dbReference>
<dbReference type="RefSeq" id="WP_068670755.1">
    <property type="nucleotide sequence ID" value="NZ_LWLG01000010.1"/>
</dbReference>
<gene>
    <name evidence="13" type="ORF">TDIS_1418</name>
</gene>
<sequence length="284" mass="31353">MLRKIKLLLEMIKFEHTIFALPFAYTGAVLAEKGFPATRTALLILGCMVGARTAAMTFNRLADLPFDAQNPRTRNRHLVIGLVKKTEAWIFFITASVLFFLCAAALNPLTLKLSPIAYAVILAYSYTKRFTWLCHIFLGAALALAPLGGYVAVKGTLTDPAIFILALGVVFWVAGFDILYACMDEEFDRKMGLHSIPAKFGRKKAFLISALCHSLAFFLFATAGYLFGLSYPYYLALFVTAALFIAQRITVNPRDLTGLDMAFFTFNGAISVVIFLGVLLDNLI</sequence>
<keyword evidence="8 12" id="KW-0812">Transmembrane</keyword>
<dbReference type="Gene3D" id="1.20.120.1780">
    <property type="entry name" value="UbiA prenyltransferase"/>
    <property type="match status" value="1"/>
</dbReference>
<dbReference type="InterPro" id="IPR039653">
    <property type="entry name" value="Prenyltransferase"/>
</dbReference>
<protein>
    <recommendedName>
        <fullName evidence="11">4-hydroxybenzoate polyprenyltransferase</fullName>
        <ecNumber evidence="11">2.5.1.39</ecNumber>
    </recommendedName>
</protein>
<keyword evidence="6 13" id="KW-0808">Transferase</keyword>
<feature type="transmembrane region" description="Helical" evidence="12">
    <location>
        <begin position="130"/>
        <end position="149"/>
    </location>
</feature>
<dbReference type="GO" id="GO:0008412">
    <property type="term" value="F:4-hydroxybenzoate polyprenyltransferase activity"/>
    <property type="evidence" value="ECO:0007669"/>
    <property type="project" value="UniProtKB-EC"/>
</dbReference>
<keyword evidence="4" id="KW-1003">Cell membrane</keyword>
<evidence type="ECO:0000256" key="11">
    <source>
        <dbReference type="ARBA" id="ARBA00034524"/>
    </source>
</evidence>
<evidence type="ECO:0000256" key="10">
    <source>
        <dbReference type="ARBA" id="ARBA00023136"/>
    </source>
</evidence>
<name>A0A179D460_9BACT</name>
<evidence type="ECO:0000256" key="4">
    <source>
        <dbReference type="ARBA" id="ARBA00022475"/>
    </source>
</evidence>